<sequence length="517" mass="58278">MSEIQQPTPDTMSEKAKRSSTDIPDVERVEKTETIDTVHMDEAMKILATYTGEESWSEEEEKKVRRKIDRKLLPMLCLTYGLQYYDKAMLSQAALFGLRDDLQLMVGNRYSFSAAIFYLGFIVGAYFAMTLAQRFPIERVAATIVCLWGVCMILTAACSNYQGLYAQRFFLGMLESGVSPMFMLIVGGWYKKDEQALRMGVWYCWTGYVSIVSPLINYGLGHIKGALSPWKYMYLVAGAITILWSLAVLFFLPPDPIRARGFTERERYICVARMRSNNSGVRNTHYKKEQVFELLRDTKFWLIFFTAFFCMIGNGPVSTFTPIIINNLGFNTLNSLLLVMPAGLFAGTQQLLTPYLAYKFARKGIRSWLVLFCQLITTLASLLLLLLPMSATGGMLFACYILPSLGGAYAVLMGLQIANIAGYTKRAVASAGIYIGYCLGNFVGPLVFEEKDAPRYVPGFIVVIVTSVMSGLLVIVYRFLCIRENKKRDQTGITEGYGNAYQDDMTDKTNPEFRYII</sequence>
<keyword evidence="5 8" id="KW-0472">Membrane</keyword>
<feature type="domain" description="Major facilitator superfamily (MFS) profile" evidence="9">
    <location>
        <begin position="72"/>
        <end position="486"/>
    </location>
</feature>
<name>A0AAD4CNR9_ASPNN</name>
<feature type="transmembrane region" description="Helical" evidence="8">
    <location>
        <begin position="72"/>
        <end position="90"/>
    </location>
</feature>
<protein>
    <recommendedName>
        <fullName evidence="9">Major facilitator superfamily (MFS) profile domain-containing protein</fullName>
    </recommendedName>
</protein>
<comment type="caution">
    <text evidence="10">The sequence shown here is derived from an EMBL/GenBank/DDBJ whole genome shotgun (WGS) entry which is preliminary data.</text>
</comment>
<keyword evidence="11" id="KW-1185">Reference proteome</keyword>
<dbReference type="InterPro" id="IPR036259">
    <property type="entry name" value="MFS_trans_sf"/>
</dbReference>
<dbReference type="GO" id="GO:0016020">
    <property type="term" value="C:membrane"/>
    <property type="evidence" value="ECO:0007669"/>
    <property type="project" value="UniProtKB-SubCell"/>
</dbReference>
<keyword evidence="3 8" id="KW-0812">Transmembrane</keyword>
<proteinExistence type="inferred from homology"/>
<feature type="transmembrane region" description="Helical" evidence="8">
    <location>
        <begin position="395"/>
        <end position="415"/>
    </location>
</feature>
<dbReference type="PANTHER" id="PTHR43791">
    <property type="entry name" value="PERMEASE-RELATED"/>
    <property type="match status" value="1"/>
</dbReference>
<evidence type="ECO:0000256" key="2">
    <source>
        <dbReference type="ARBA" id="ARBA00022448"/>
    </source>
</evidence>
<dbReference type="PROSITE" id="PS50850">
    <property type="entry name" value="MFS"/>
    <property type="match status" value="1"/>
</dbReference>
<dbReference type="SUPFAM" id="SSF103473">
    <property type="entry name" value="MFS general substrate transporter"/>
    <property type="match status" value="1"/>
</dbReference>
<feature type="transmembrane region" description="Helical" evidence="8">
    <location>
        <begin position="202"/>
        <end position="220"/>
    </location>
</feature>
<comment type="similarity">
    <text evidence="6">Belongs to the major facilitator superfamily. Allantoate permease family.</text>
</comment>
<dbReference type="InterPro" id="IPR011701">
    <property type="entry name" value="MFS"/>
</dbReference>
<dbReference type="Pfam" id="PF07690">
    <property type="entry name" value="MFS_1"/>
    <property type="match status" value="1"/>
</dbReference>
<evidence type="ECO:0000256" key="3">
    <source>
        <dbReference type="ARBA" id="ARBA00022692"/>
    </source>
</evidence>
<evidence type="ECO:0000256" key="7">
    <source>
        <dbReference type="SAM" id="MobiDB-lite"/>
    </source>
</evidence>
<feature type="transmembrane region" description="Helical" evidence="8">
    <location>
        <begin position="300"/>
        <end position="325"/>
    </location>
</feature>
<comment type="subcellular location">
    <subcellularLocation>
        <location evidence="1">Membrane</location>
        <topology evidence="1">Multi-pass membrane protein</topology>
    </subcellularLocation>
</comment>
<evidence type="ECO:0000313" key="10">
    <source>
        <dbReference type="EMBL" id="KAF9889914.1"/>
    </source>
</evidence>
<dbReference type="PANTHER" id="PTHR43791:SF35">
    <property type="entry name" value="MAJOR FACILITATOR SUPERFAMILY (MFS) PROFILE DOMAIN-CONTAINING PROTEIN"/>
    <property type="match status" value="1"/>
</dbReference>
<feature type="compositionally biased region" description="Polar residues" evidence="7">
    <location>
        <begin position="1"/>
        <end position="11"/>
    </location>
</feature>
<dbReference type="Gene3D" id="1.20.1250.20">
    <property type="entry name" value="MFS general substrate transporter like domains"/>
    <property type="match status" value="2"/>
</dbReference>
<dbReference type="AlphaFoldDB" id="A0AAD4CNR9"/>
<evidence type="ECO:0000256" key="6">
    <source>
        <dbReference type="ARBA" id="ARBA00037968"/>
    </source>
</evidence>
<dbReference type="InterPro" id="IPR020846">
    <property type="entry name" value="MFS_dom"/>
</dbReference>
<organism evidence="10 11">
    <name type="scientific">Aspergillus nanangensis</name>
    <dbReference type="NCBI Taxonomy" id="2582783"/>
    <lineage>
        <taxon>Eukaryota</taxon>
        <taxon>Fungi</taxon>
        <taxon>Dikarya</taxon>
        <taxon>Ascomycota</taxon>
        <taxon>Pezizomycotina</taxon>
        <taxon>Eurotiomycetes</taxon>
        <taxon>Eurotiomycetidae</taxon>
        <taxon>Eurotiales</taxon>
        <taxon>Aspergillaceae</taxon>
        <taxon>Aspergillus</taxon>
        <taxon>Aspergillus subgen. Circumdati</taxon>
    </lineage>
</organism>
<keyword evidence="4 8" id="KW-1133">Transmembrane helix</keyword>
<evidence type="ECO:0000313" key="11">
    <source>
        <dbReference type="Proteomes" id="UP001194746"/>
    </source>
</evidence>
<dbReference type="EMBL" id="VCAU01000031">
    <property type="protein sequence ID" value="KAF9889914.1"/>
    <property type="molecule type" value="Genomic_DNA"/>
</dbReference>
<reference evidence="10" key="2">
    <citation type="submission" date="2020-02" db="EMBL/GenBank/DDBJ databases">
        <authorList>
            <person name="Gilchrist C.L.M."/>
            <person name="Chooi Y.-H."/>
        </authorList>
    </citation>
    <scope>NUCLEOTIDE SEQUENCE</scope>
    <source>
        <strain evidence="10">MST-FP2251</strain>
    </source>
</reference>
<dbReference type="FunFam" id="1.20.1250.20:FF:000064">
    <property type="entry name" value="MFS allantoate transporter"/>
    <property type="match status" value="1"/>
</dbReference>
<feature type="transmembrane region" description="Helical" evidence="8">
    <location>
        <begin position="110"/>
        <end position="128"/>
    </location>
</feature>
<feature type="compositionally biased region" description="Basic and acidic residues" evidence="7">
    <location>
        <begin position="12"/>
        <end position="31"/>
    </location>
</feature>
<dbReference type="GO" id="GO:0022857">
    <property type="term" value="F:transmembrane transporter activity"/>
    <property type="evidence" value="ECO:0007669"/>
    <property type="project" value="InterPro"/>
</dbReference>
<feature type="transmembrane region" description="Helical" evidence="8">
    <location>
        <begin position="140"/>
        <end position="163"/>
    </location>
</feature>
<feature type="transmembrane region" description="Helical" evidence="8">
    <location>
        <begin position="232"/>
        <end position="252"/>
    </location>
</feature>
<evidence type="ECO:0000256" key="1">
    <source>
        <dbReference type="ARBA" id="ARBA00004141"/>
    </source>
</evidence>
<feature type="transmembrane region" description="Helical" evidence="8">
    <location>
        <begin position="368"/>
        <end position="389"/>
    </location>
</feature>
<accession>A0AAD4CNR9</accession>
<feature type="region of interest" description="Disordered" evidence="7">
    <location>
        <begin position="1"/>
        <end position="31"/>
    </location>
</feature>
<feature type="transmembrane region" description="Helical" evidence="8">
    <location>
        <begin position="337"/>
        <end position="356"/>
    </location>
</feature>
<evidence type="ECO:0000256" key="5">
    <source>
        <dbReference type="ARBA" id="ARBA00023136"/>
    </source>
</evidence>
<evidence type="ECO:0000256" key="8">
    <source>
        <dbReference type="SAM" id="Phobius"/>
    </source>
</evidence>
<dbReference type="Proteomes" id="UP001194746">
    <property type="component" value="Unassembled WGS sequence"/>
</dbReference>
<evidence type="ECO:0000256" key="4">
    <source>
        <dbReference type="ARBA" id="ARBA00022989"/>
    </source>
</evidence>
<keyword evidence="2" id="KW-0813">Transport</keyword>
<evidence type="ECO:0000259" key="9">
    <source>
        <dbReference type="PROSITE" id="PS50850"/>
    </source>
</evidence>
<feature type="transmembrane region" description="Helical" evidence="8">
    <location>
        <begin position="427"/>
        <end position="448"/>
    </location>
</feature>
<reference evidence="10" key="1">
    <citation type="journal article" date="2019" name="Beilstein J. Org. Chem.">
        <title>Nanangenines: drimane sesquiterpenoids as the dominant metabolite cohort of a novel Australian fungus, Aspergillus nanangensis.</title>
        <authorList>
            <person name="Lacey H.J."/>
            <person name="Gilchrist C.L.M."/>
            <person name="Crombie A."/>
            <person name="Kalaitzis J.A."/>
            <person name="Vuong D."/>
            <person name="Rutledge P.J."/>
            <person name="Turner P."/>
            <person name="Pitt J.I."/>
            <person name="Lacey E."/>
            <person name="Chooi Y.H."/>
            <person name="Piggott A.M."/>
        </authorList>
    </citation>
    <scope>NUCLEOTIDE SEQUENCE</scope>
    <source>
        <strain evidence="10">MST-FP2251</strain>
    </source>
</reference>
<feature type="transmembrane region" description="Helical" evidence="8">
    <location>
        <begin position="169"/>
        <end position="190"/>
    </location>
</feature>
<gene>
    <name evidence="10" type="ORF">FE257_006786</name>
</gene>
<feature type="transmembrane region" description="Helical" evidence="8">
    <location>
        <begin position="460"/>
        <end position="480"/>
    </location>
</feature>